<name>A0A0X8E1X3_9MICO</name>
<organism evidence="1 2">
    <name type="scientific">Microterricola viridarii</name>
    <dbReference type="NCBI Taxonomy" id="412690"/>
    <lineage>
        <taxon>Bacteria</taxon>
        <taxon>Bacillati</taxon>
        <taxon>Actinomycetota</taxon>
        <taxon>Actinomycetes</taxon>
        <taxon>Micrococcales</taxon>
        <taxon>Microbacteriaceae</taxon>
        <taxon>Microterricola</taxon>
    </lineage>
</organism>
<dbReference type="Gene3D" id="2.40.160.20">
    <property type="match status" value="1"/>
</dbReference>
<reference evidence="1 2" key="1">
    <citation type="journal article" date="2016" name="J. Biotechnol.">
        <title>First complete genome sequence of a species in the genus Microterricola, an extremophilic cold active enzyme producing bacterial strain ERGS5:02 isolated from Sikkim Himalaya.</title>
        <authorList>
            <person name="Himanshu"/>
            <person name="Swarnkar M.K."/>
            <person name="Singh D."/>
            <person name="Kumar R."/>
        </authorList>
    </citation>
    <scope>NUCLEOTIDE SEQUENCE [LARGE SCALE GENOMIC DNA]</scope>
    <source>
        <strain evidence="1 2">ERGS5:02</strain>
    </source>
</reference>
<dbReference type="OrthoDB" id="3368702at2"/>
<evidence type="ECO:0000313" key="1">
    <source>
        <dbReference type="EMBL" id="AMB58884.1"/>
    </source>
</evidence>
<dbReference type="KEGG" id="mvd:AWU67_08385"/>
<evidence type="ECO:0000313" key="2">
    <source>
        <dbReference type="Proteomes" id="UP000058305"/>
    </source>
</evidence>
<reference evidence="2" key="2">
    <citation type="submission" date="2016-01" db="EMBL/GenBank/DDBJ databases">
        <title>First complete genome sequence of a species in the genus Microterricola, an extremophilic cold active enzyme producing strain ERGS5:02 isolated from Sikkim Himalaya.</title>
        <authorList>
            <person name="Kumar R."/>
            <person name="Singh D."/>
            <person name="Swarnkar M.K."/>
        </authorList>
    </citation>
    <scope>NUCLEOTIDE SEQUENCE [LARGE SCALE GENOMIC DNA]</scope>
    <source>
        <strain evidence="2">ERGS5:02</strain>
    </source>
</reference>
<keyword evidence="2" id="KW-1185">Reference proteome</keyword>
<dbReference type="PANTHER" id="PTHR37315">
    <property type="entry name" value="UPF0311 PROTEIN BLR7842"/>
    <property type="match status" value="1"/>
</dbReference>
<dbReference type="InterPro" id="IPR020915">
    <property type="entry name" value="UPF0311"/>
</dbReference>
<dbReference type="AlphaFoldDB" id="A0A0X8E1X3"/>
<dbReference type="Proteomes" id="UP000058305">
    <property type="component" value="Chromosome"/>
</dbReference>
<accession>A0A0X8E1X3</accession>
<dbReference type="Pfam" id="PF11578">
    <property type="entry name" value="DUF3237"/>
    <property type="match status" value="1"/>
</dbReference>
<dbReference type="PANTHER" id="PTHR37315:SF1">
    <property type="entry name" value="UPF0311 PROTEIN BLR7842"/>
    <property type="match status" value="1"/>
</dbReference>
<dbReference type="RefSeq" id="WP_067227840.1">
    <property type="nucleotide sequence ID" value="NZ_CP014145.1"/>
</dbReference>
<gene>
    <name evidence="1" type="ORF">AWU67_08385</name>
</gene>
<proteinExistence type="predicted"/>
<sequence length="160" mass="17092">MTATGAFPEPPPTGLDRAFRAHVIVGSVEDYGVTRAGHRRIVPILGGRLSHGIDADVLPGGADWQIMHPDGRLEIDTRYSARTDAGDLLHIRTHGVRVGPPEVLEALLAGAIVPATEYYFRVVVTVETAAIAFAHFQDSLIVAAAARGADAVVYDAYRVL</sequence>
<protein>
    <submittedName>
        <fullName evidence="1">Uncharacterized protein</fullName>
    </submittedName>
</protein>
<dbReference type="EMBL" id="CP014145">
    <property type="protein sequence ID" value="AMB58884.1"/>
    <property type="molecule type" value="Genomic_DNA"/>
</dbReference>